<keyword evidence="5" id="KW-0675">Receptor</keyword>
<dbReference type="Gene3D" id="1.10.10.10">
    <property type="entry name" value="Winged helix-like DNA-binding domain superfamily/Winged helix DNA-binding domain"/>
    <property type="match status" value="1"/>
</dbReference>
<reference evidence="5" key="1">
    <citation type="submission" date="2015-09" db="EMBL/GenBank/DDBJ databases">
        <title>Characterization of the protein components of N-acylhomoserine lactone-dependent quorum sensing system in Pseudoalteromonas sp. 520P1.</title>
        <authorList>
            <person name="Dang H.T."/>
            <person name="Komatsu S."/>
            <person name="Masuda H."/>
            <person name="Enomoto K."/>
        </authorList>
    </citation>
    <scope>NUCLEOTIDE SEQUENCE</scope>
    <source>
        <strain evidence="5">520P1 No. 412</strain>
    </source>
</reference>
<protein>
    <submittedName>
        <fullName evidence="5">Transcriptional receptor protein PalR4</fullName>
    </submittedName>
</protein>
<dbReference type="SUPFAM" id="SSF46894">
    <property type="entry name" value="C-terminal effector domain of the bipartite response regulators"/>
    <property type="match status" value="1"/>
</dbReference>
<dbReference type="InterPro" id="IPR016032">
    <property type="entry name" value="Sig_transdc_resp-reg_C-effctor"/>
</dbReference>
<feature type="domain" description="HTH luxR-type" evidence="4">
    <location>
        <begin position="150"/>
        <end position="215"/>
    </location>
</feature>
<keyword evidence="2" id="KW-0238">DNA-binding</keyword>
<name>A0A0M4TUP3_9GAMM</name>
<gene>
    <name evidence="5" type="primary">palR4</name>
</gene>
<dbReference type="GO" id="GO:0003677">
    <property type="term" value="F:DNA binding"/>
    <property type="evidence" value="ECO:0007669"/>
    <property type="project" value="UniProtKB-KW"/>
</dbReference>
<keyword evidence="3" id="KW-0804">Transcription</keyword>
<evidence type="ECO:0000256" key="3">
    <source>
        <dbReference type="ARBA" id="ARBA00023163"/>
    </source>
</evidence>
<dbReference type="SMART" id="SM00421">
    <property type="entry name" value="HTH_LUXR"/>
    <property type="match status" value="1"/>
</dbReference>
<dbReference type="CDD" id="cd06170">
    <property type="entry name" value="LuxR_C_like"/>
    <property type="match status" value="1"/>
</dbReference>
<dbReference type="GO" id="GO:0006355">
    <property type="term" value="P:regulation of DNA-templated transcription"/>
    <property type="evidence" value="ECO:0007669"/>
    <property type="project" value="InterPro"/>
</dbReference>
<dbReference type="EMBL" id="LC081978">
    <property type="protein sequence ID" value="BAS32728.1"/>
    <property type="molecule type" value="Genomic_DNA"/>
</dbReference>
<dbReference type="PRINTS" id="PR00038">
    <property type="entry name" value="HTHLUXR"/>
</dbReference>
<organism evidence="5">
    <name type="scientific">Pseudoalteromonas sp. 520P1</name>
    <dbReference type="NCBI Taxonomy" id="1529052"/>
    <lineage>
        <taxon>Bacteria</taxon>
        <taxon>Pseudomonadati</taxon>
        <taxon>Pseudomonadota</taxon>
        <taxon>Gammaproteobacteria</taxon>
        <taxon>Alteromonadales</taxon>
        <taxon>Pseudoalteromonadaceae</taxon>
        <taxon>Pseudoalteromonas</taxon>
    </lineage>
</organism>
<evidence type="ECO:0000256" key="2">
    <source>
        <dbReference type="ARBA" id="ARBA00023125"/>
    </source>
</evidence>
<evidence type="ECO:0000256" key="1">
    <source>
        <dbReference type="ARBA" id="ARBA00023015"/>
    </source>
</evidence>
<accession>A0A0M4TUP3</accession>
<proteinExistence type="predicted"/>
<sequence length="219" mass="25184">MQYIESLIKEINCIDSKEQLVLFFEKVTDLFNYKWSGLVIFKPKLNNKYEVSVLGNIPINMQERIKKSIDISDYCLNEIEPKSLVIKGKASIESNNLEILVIPINGVGSEFACLTFLLNSEKQRGLVVEKIGWFWLMLSSFIYNKYKKEIADDSHKMTKRELECIKWASDGKTSWEISQLLSISQRTVDFHLANCIVKTDSINRQQAIVKCALNGHLLV</sequence>
<dbReference type="InterPro" id="IPR000792">
    <property type="entry name" value="Tscrpt_reg_LuxR_C"/>
</dbReference>
<dbReference type="PANTHER" id="PTHR44688">
    <property type="entry name" value="DNA-BINDING TRANSCRIPTIONAL ACTIVATOR DEVR_DOSR"/>
    <property type="match status" value="1"/>
</dbReference>
<keyword evidence="1" id="KW-0805">Transcription regulation</keyword>
<dbReference type="PANTHER" id="PTHR44688:SF16">
    <property type="entry name" value="DNA-BINDING TRANSCRIPTIONAL ACTIVATOR DEVR_DOSR"/>
    <property type="match status" value="1"/>
</dbReference>
<dbReference type="InterPro" id="IPR036388">
    <property type="entry name" value="WH-like_DNA-bd_sf"/>
</dbReference>
<dbReference type="PROSITE" id="PS50043">
    <property type="entry name" value="HTH_LUXR_2"/>
    <property type="match status" value="1"/>
</dbReference>
<dbReference type="AlphaFoldDB" id="A0A0M4TUP3"/>
<evidence type="ECO:0000259" key="4">
    <source>
        <dbReference type="PROSITE" id="PS50043"/>
    </source>
</evidence>
<dbReference type="Pfam" id="PF00196">
    <property type="entry name" value="GerE"/>
    <property type="match status" value="1"/>
</dbReference>
<evidence type="ECO:0000313" key="5">
    <source>
        <dbReference type="EMBL" id="BAS32728.1"/>
    </source>
</evidence>